<gene>
    <name evidence="4" type="ORF">NNJEOMEG_01119</name>
</gene>
<dbReference type="PANTHER" id="PTHR44757:SF2">
    <property type="entry name" value="BIOFILM ARCHITECTURE MAINTENANCE PROTEIN MBAA"/>
    <property type="match status" value="1"/>
</dbReference>
<feature type="domain" description="GGDEF" evidence="3">
    <location>
        <begin position="251"/>
        <end position="384"/>
    </location>
</feature>
<name>A0A6V8LSJ9_9BACT</name>
<dbReference type="InterPro" id="IPR029787">
    <property type="entry name" value="Nucleotide_cyclase"/>
</dbReference>
<dbReference type="CDD" id="cd01949">
    <property type="entry name" value="GGDEF"/>
    <property type="match status" value="1"/>
</dbReference>
<dbReference type="SMART" id="SM00267">
    <property type="entry name" value="GGDEF"/>
    <property type="match status" value="1"/>
</dbReference>
<proteinExistence type="predicted"/>
<evidence type="ECO:0000313" key="4">
    <source>
        <dbReference type="EMBL" id="GFK93288.1"/>
    </source>
</evidence>
<dbReference type="FunFam" id="3.30.70.270:FF:000001">
    <property type="entry name" value="Diguanylate cyclase domain protein"/>
    <property type="match status" value="1"/>
</dbReference>
<dbReference type="PROSITE" id="PS50883">
    <property type="entry name" value="EAL"/>
    <property type="match status" value="1"/>
</dbReference>
<dbReference type="InterPro" id="IPR043128">
    <property type="entry name" value="Rev_trsase/Diguanyl_cyclase"/>
</dbReference>
<accession>A0A6V8LSJ9</accession>
<dbReference type="Pfam" id="PF00563">
    <property type="entry name" value="EAL"/>
    <property type="match status" value="1"/>
</dbReference>
<dbReference type="AlphaFoldDB" id="A0A6V8LSJ9"/>
<dbReference type="PROSITE" id="PS50887">
    <property type="entry name" value="GGDEF"/>
    <property type="match status" value="1"/>
</dbReference>
<dbReference type="InterPro" id="IPR029016">
    <property type="entry name" value="GAF-like_dom_sf"/>
</dbReference>
<dbReference type="PANTHER" id="PTHR44757">
    <property type="entry name" value="DIGUANYLATE CYCLASE DGCP"/>
    <property type="match status" value="1"/>
</dbReference>
<dbReference type="Gene3D" id="3.30.70.270">
    <property type="match status" value="1"/>
</dbReference>
<dbReference type="InterPro" id="IPR001633">
    <property type="entry name" value="EAL_dom"/>
</dbReference>
<dbReference type="GO" id="GO:0003824">
    <property type="term" value="F:catalytic activity"/>
    <property type="evidence" value="ECO:0007669"/>
    <property type="project" value="UniProtKB-ARBA"/>
</dbReference>
<dbReference type="Gene3D" id="3.20.20.450">
    <property type="entry name" value="EAL domain"/>
    <property type="match status" value="1"/>
</dbReference>
<feature type="domain" description="EAL" evidence="2">
    <location>
        <begin position="393"/>
        <end position="645"/>
    </location>
</feature>
<keyword evidence="5" id="KW-1185">Reference proteome</keyword>
<feature type="compositionally biased region" description="Basic and acidic residues" evidence="1">
    <location>
        <begin position="11"/>
        <end position="21"/>
    </location>
</feature>
<evidence type="ECO:0000256" key="1">
    <source>
        <dbReference type="SAM" id="MobiDB-lite"/>
    </source>
</evidence>
<protein>
    <submittedName>
        <fullName evidence="4">Putative signaling protein</fullName>
    </submittedName>
</protein>
<dbReference type="Proteomes" id="UP000494245">
    <property type="component" value="Unassembled WGS sequence"/>
</dbReference>
<evidence type="ECO:0000259" key="2">
    <source>
        <dbReference type="PROSITE" id="PS50883"/>
    </source>
</evidence>
<dbReference type="EMBL" id="BLTE01000003">
    <property type="protein sequence ID" value="GFK93288.1"/>
    <property type="molecule type" value="Genomic_DNA"/>
</dbReference>
<dbReference type="InterPro" id="IPR052155">
    <property type="entry name" value="Biofilm_reg_signaling"/>
</dbReference>
<dbReference type="InterPro" id="IPR035919">
    <property type="entry name" value="EAL_sf"/>
</dbReference>
<evidence type="ECO:0000259" key="3">
    <source>
        <dbReference type="PROSITE" id="PS50887"/>
    </source>
</evidence>
<dbReference type="RefSeq" id="WP_173082164.1">
    <property type="nucleotide sequence ID" value="NZ_BLTE01000003.1"/>
</dbReference>
<dbReference type="SUPFAM" id="SSF55073">
    <property type="entry name" value="Nucleotide cyclase"/>
    <property type="match status" value="1"/>
</dbReference>
<organism evidence="4 5">
    <name type="scientific">Fundidesulfovibrio magnetotacticus</name>
    <dbReference type="NCBI Taxonomy" id="2730080"/>
    <lineage>
        <taxon>Bacteria</taxon>
        <taxon>Pseudomonadati</taxon>
        <taxon>Thermodesulfobacteriota</taxon>
        <taxon>Desulfovibrionia</taxon>
        <taxon>Desulfovibrionales</taxon>
        <taxon>Desulfovibrionaceae</taxon>
        <taxon>Fundidesulfovibrio</taxon>
    </lineage>
</organism>
<evidence type="ECO:0000313" key="5">
    <source>
        <dbReference type="Proteomes" id="UP000494245"/>
    </source>
</evidence>
<dbReference type="InterPro" id="IPR000160">
    <property type="entry name" value="GGDEF_dom"/>
</dbReference>
<comment type="caution">
    <text evidence="4">The sequence shown here is derived from an EMBL/GenBank/DDBJ whole genome shotgun (WGS) entry which is preliminary data.</text>
</comment>
<dbReference type="NCBIfam" id="TIGR00254">
    <property type="entry name" value="GGDEF"/>
    <property type="match status" value="1"/>
</dbReference>
<feature type="region of interest" description="Disordered" evidence="1">
    <location>
        <begin position="613"/>
        <end position="645"/>
    </location>
</feature>
<feature type="region of interest" description="Disordered" evidence="1">
    <location>
        <begin position="1"/>
        <end position="21"/>
    </location>
</feature>
<sequence length="645" mass="71095">MTPPRKPASVSDKERTASLEEARRRTLERLERLISLGIPEGSRSLGTVIQVLDETAARLRWLMPFRAVAFFMVREPHGDFYLARCQPQSQAPSMERELALLVDSGSAGWALQRRRPVFTTSELSGQLVLLHSMTTASRIRGMFLGVPAQEQRAMEDDALAMVSLVLRGAASLLEGIELYGLLREANAGLKAKVAALEKAQRVLRQEVGRRCKAEEMLTRQALHDPLTGLANRVLIMERLQQAVRRAQRRDACHAVAYLDLDRFKLVNDTLGHAAGDQLLTQAGRRMAALIRQSDTLARFGGDEFVLFLEEVESPAEALQVMRRILSAMADPFEIEGHAAHVTASIGLVAGSLQHQTPQGVLKNANTALHTAKEAGRNRVKVFNSRMQGRAQERSTLLSSLRRAVEAGRTDVAWTPTRLGIDGAFDGFEAVPCWKRRGDKALSGAQLVELARHEAVAWDLWLVTLRGGLAQLAQWDVQGDAARGLTLSLSLFLPQQPEQGFAQTVREALDQAGLDGARLRLLIPMETLVKGGEPFAQELGRLRQAGVRFFAAEVGERFFRYRQEHPGLIEGLSVSPQRAAHEVLDANTTTCALMTMARIMGLTVLNAAWDEARDRNGDTPRGPASELLDARQARHWAGKAREKAVG</sequence>
<dbReference type="SUPFAM" id="SSF141868">
    <property type="entry name" value="EAL domain-like"/>
    <property type="match status" value="1"/>
</dbReference>
<reference evidence="4 5" key="1">
    <citation type="submission" date="2020-04" db="EMBL/GenBank/DDBJ databases">
        <authorList>
            <consortium name="Desulfovibrio sp. FSS-1 genome sequencing consortium"/>
            <person name="Shimoshige H."/>
            <person name="Kobayashi H."/>
            <person name="Maekawa T."/>
        </authorList>
    </citation>
    <scope>NUCLEOTIDE SEQUENCE [LARGE SCALE GENOMIC DNA]</scope>
    <source>
        <strain evidence="4 5">SIID29052-01</strain>
    </source>
</reference>
<dbReference type="SMART" id="SM00052">
    <property type="entry name" value="EAL"/>
    <property type="match status" value="1"/>
</dbReference>
<dbReference type="Gene3D" id="3.30.450.40">
    <property type="match status" value="1"/>
</dbReference>
<reference evidence="4 5" key="2">
    <citation type="submission" date="2020-05" db="EMBL/GenBank/DDBJ databases">
        <title>Draft genome sequence of Desulfovibrio sp. strainFSS-1.</title>
        <authorList>
            <person name="Shimoshige H."/>
            <person name="Kobayashi H."/>
            <person name="Maekawa T."/>
        </authorList>
    </citation>
    <scope>NUCLEOTIDE SEQUENCE [LARGE SCALE GENOMIC DNA]</scope>
    <source>
        <strain evidence="4 5">SIID29052-01</strain>
    </source>
</reference>
<dbReference type="Pfam" id="PF00990">
    <property type="entry name" value="GGDEF"/>
    <property type="match status" value="1"/>
</dbReference>